<dbReference type="GO" id="GO:0009307">
    <property type="term" value="P:DNA restriction-modification system"/>
    <property type="evidence" value="ECO:0007669"/>
    <property type="project" value="UniProtKB-KW"/>
</dbReference>
<evidence type="ECO:0000256" key="1">
    <source>
        <dbReference type="ARBA" id="ARBA00010923"/>
    </source>
</evidence>
<dbReference type="InterPro" id="IPR051212">
    <property type="entry name" value="Type-I_RE_S_subunit"/>
</dbReference>
<evidence type="ECO:0000259" key="6">
    <source>
        <dbReference type="Pfam" id="PF01420"/>
    </source>
</evidence>
<evidence type="ECO:0000313" key="7">
    <source>
        <dbReference type="EMBL" id="TDQ37926.1"/>
    </source>
</evidence>
<dbReference type="PANTHER" id="PTHR43140:SF1">
    <property type="entry name" value="TYPE I RESTRICTION ENZYME ECOKI SPECIFICITY SUBUNIT"/>
    <property type="match status" value="1"/>
</dbReference>
<accession>A0A4R6TXA7</accession>
<reference evidence="7 8" key="1">
    <citation type="submission" date="2019-03" db="EMBL/GenBank/DDBJ databases">
        <title>Genomic Encyclopedia of Type Strains, Phase IV (KMG-IV): sequencing the most valuable type-strain genomes for metagenomic binning, comparative biology and taxonomic classification.</title>
        <authorList>
            <person name="Goeker M."/>
        </authorList>
    </citation>
    <scope>NUCLEOTIDE SEQUENCE [LARGE SCALE GENOMIC DNA]</scope>
    <source>
        <strain evidence="7 8">DSM 28697</strain>
    </source>
</reference>
<dbReference type="EMBL" id="SNYJ01000011">
    <property type="protein sequence ID" value="TDQ37926.1"/>
    <property type="molecule type" value="Genomic_DNA"/>
</dbReference>
<comment type="caution">
    <text evidence="7">The sequence shown here is derived from an EMBL/GenBank/DDBJ whole genome shotgun (WGS) entry which is preliminary data.</text>
</comment>
<proteinExistence type="inferred from homology"/>
<comment type="similarity">
    <text evidence="1">Belongs to the type-I restriction system S methylase family.</text>
</comment>
<dbReference type="AlphaFoldDB" id="A0A4R6TXA7"/>
<evidence type="ECO:0000256" key="2">
    <source>
        <dbReference type="ARBA" id="ARBA00022747"/>
    </source>
</evidence>
<dbReference type="Pfam" id="PF01420">
    <property type="entry name" value="Methylase_S"/>
    <property type="match status" value="2"/>
</dbReference>
<dbReference type="Proteomes" id="UP000295632">
    <property type="component" value="Unassembled WGS sequence"/>
</dbReference>
<feature type="domain" description="Type I restriction modification DNA specificity" evidence="6">
    <location>
        <begin position="57"/>
        <end position="204"/>
    </location>
</feature>
<dbReference type="GO" id="GO:0003677">
    <property type="term" value="F:DNA binding"/>
    <property type="evidence" value="ECO:0007669"/>
    <property type="project" value="UniProtKB-KW"/>
</dbReference>
<dbReference type="SUPFAM" id="SSF116734">
    <property type="entry name" value="DNA methylase specificity domain"/>
    <property type="match status" value="2"/>
</dbReference>
<keyword evidence="8" id="KW-1185">Reference proteome</keyword>
<organism evidence="7 8">
    <name type="scientific">Aureibacillus halotolerans</name>
    <dbReference type="NCBI Taxonomy" id="1508390"/>
    <lineage>
        <taxon>Bacteria</taxon>
        <taxon>Bacillati</taxon>
        <taxon>Bacillota</taxon>
        <taxon>Bacilli</taxon>
        <taxon>Bacillales</taxon>
        <taxon>Bacillaceae</taxon>
        <taxon>Aureibacillus</taxon>
    </lineage>
</organism>
<dbReference type="Gene3D" id="3.90.220.20">
    <property type="entry name" value="DNA methylase specificity domains"/>
    <property type="match status" value="2"/>
</dbReference>
<dbReference type="OrthoDB" id="9811611at2"/>
<sequence>MVKKNKTIDELFEEALVPEEEQSYRVPDNWVWTSNKHILNKMISVNPNNFNEAYFCYIDVEAIDNKCQEVRSPKEIKSSEAPSRARRKVKKDDIVISLVRPYLRNIAKIKIDNKNLIASTAFYVCSVKKGILSDYLYYYLCSPLATKYLIDNTRGDNSPSVKSTDFEKMSVPLPSLNEQKRIAEKVERLLTKIEEAKQLIEEVKESFELRRAAILDKAFRGELTWEWRDEKKLANLYEVVDLVNIQNVRLEKFEKECSLVTKGKKKARYNKPVYFGEVKDEELNSLPVIPEEWKFSYLGNISEIVRGASPRPAGDPKYFGGNIPWITVAEITKDEGIYLEHVSAYLTEEGAKKSRHIQEETLVLTNSGATLGVPKILKISGCINDGSVAFIELTNVSKDYLYYFLQTQTKKLRSLKVGAAQPNLNTSIVNQIIIPLPSLKEQREIVRVIELLFEKEIKAEHYSTVNSILNDIKQSILSKAFKGELGTNDPLEENAIELLKEVLQQNEK</sequence>
<feature type="domain" description="Type I restriction modification DNA specificity" evidence="6">
    <location>
        <begin position="290"/>
        <end position="454"/>
    </location>
</feature>
<keyword evidence="2" id="KW-0680">Restriction system</keyword>
<dbReference type="RefSeq" id="WP_133580979.1">
    <property type="nucleotide sequence ID" value="NZ_SNYJ01000011.1"/>
</dbReference>
<dbReference type="InterPro" id="IPR000055">
    <property type="entry name" value="Restrct_endonuc_typeI_TRD"/>
</dbReference>
<dbReference type="CDD" id="cd17283">
    <property type="entry name" value="RMtype1_S_Hpy180ORF7835P_TRD2-CR2_like"/>
    <property type="match status" value="1"/>
</dbReference>
<comment type="subunit">
    <text evidence="4">The methyltransferase is composed of M and S polypeptides.</text>
</comment>
<keyword evidence="3" id="KW-0238">DNA-binding</keyword>
<keyword evidence="5" id="KW-0175">Coiled coil</keyword>
<feature type="coiled-coil region" evidence="5">
    <location>
        <begin position="176"/>
        <end position="206"/>
    </location>
</feature>
<protein>
    <submittedName>
        <fullName evidence="7">Type I restriction enzyme S subunit</fullName>
    </submittedName>
</protein>
<evidence type="ECO:0000256" key="4">
    <source>
        <dbReference type="ARBA" id="ARBA00038652"/>
    </source>
</evidence>
<dbReference type="InterPro" id="IPR044946">
    <property type="entry name" value="Restrct_endonuc_typeI_TRD_sf"/>
</dbReference>
<name>A0A4R6TXA7_9BACI</name>
<evidence type="ECO:0000313" key="8">
    <source>
        <dbReference type="Proteomes" id="UP000295632"/>
    </source>
</evidence>
<gene>
    <name evidence="7" type="ORF">EV213_1113</name>
</gene>
<dbReference type="PANTHER" id="PTHR43140">
    <property type="entry name" value="TYPE-1 RESTRICTION ENZYME ECOKI SPECIFICITY PROTEIN"/>
    <property type="match status" value="1"/>
</dbReference>
<evidence type="ECO:0000256" key="3">
    <source>
        <dbReference type="ARBA" id="ARBA00023125"/>
    </source>
</evidence>
<evidence type="ECO:0000256" key="5">
    <source>
        <dbReference type="SAM" id="Coils"/>
    </source>
</evidence>